<evidence type="ECO:0000259" key="2">
    <source>
        <dbReference type="Pfam" id="PF02627"/>
    </source>
</evidence>
<dbReference type="GO" id="GO:0032843">
    <property type="term" value="F:hydroperoxide reductase activity"/>
    <property type="evidence" value="ECO:0007669"/>
    <property type="project" value="InterPro"/>
</dbReference>
<dbReference type="InterPro" id="IPR003779">
    <property type="entry name" value="CMD-like"/>
</dbReference>
<dbReference type="EC" id="1.11.1.28" evidence="1"/>
<evidence type="ECO:0000313" key="4">
    <source>
        <dbReference type="Proteomes" id="UP000290565"/>
    </source>
</evidence>
<dbReference type="GO" id="GO:0015036">
    <property type="term" value="F:disulfide oxidoreductase activity"/>
    <property type="evidence" value="ECO:0007669"/>
    <property type="project" value="TreeGrafter"/>
</dbReference>
<keyword evidence="1" id="KW-0049">Antioxidant</keyword>
<comment type="caution">
    <text evidence="3">The sequence shown here is derived from an EMBL/GenBank/DDBJ whole genome shotgun (WGS) entry which is preliminary data.</text>
</comment>
<dbReference type="GO" id="GO:0051920">
    <property type="term" value="F:peroxiredoxin activity"/>
    <property type="evidence" value="ECO:0007669"/>
    <property type="project" value="InterPro"/>
</dbReference>
<dbReference type="AlphaFoldDB" id="A0A4Q0RYH2"/>
<comment type="catalytic activity">
    <reaction evidence="1">
        <text>N(6)-[(R)-dihydrolipoyl]-L-lysyl-[lipoyl-carrier protein] + a hydroperoxide = N(6)-[(R)-lipoyl]-L-lysyl-[lipoyl-carrier protein] + an alcohol + H2O</text>
        <dbReference type="Rhea" id="RHEA:62636"/>
        <dbReference type="Rhea" id="RHEA-COMP:10502"/>
        <dbReference type="Rhea" id="RHEA-COMP:16355"/>
        <dbReference type="ChEBI" id="CHEBI:15377"/>
        <dbReference type="ChEBI" id="CHEBI:30879"/>
        <dbReference type="ChEBI" id="CHEBI:35924"/>
        <dbReference type="ChEBI" id="CHEBI:83099"/>
        <dbReference type="ChEBI" id="CHEBI:83100"/>
        <dbReference type="EC" id="1.11.1.28"/>
    </reaction>
</comment>
<keyword evidence="1" id="KW-0575">Peroxidase</keyword>
<protein>
    <recommendedName>
        <fullName evidence="1">Alkyl hydroperoxide reductase AhpD</fullName>
        <ecNumber evidence="1">1.11.1.28</ecNumber>
    </recommendedName>
    <alternativeName>
        <fullName evidence="1">Alkylhydroperoxidase AhpD</fullName>
    </alternativeName>
</protein>
<evidence type="ECO:0000256" key="1">
    <source>
        <dbReference type="HAMAP-Rule" id="MF_01676"/>
    </source>
</evidence>
<dbReference type="GO" id="GO:0045454">
    <property type="term" value="P:cell redox homeostasis"/>
    <property type="evidence" value="ECO:0007669"/>
    <property type="project" value="TreeGrafter"/>
</dbReference>
<dbReference type="Pfam" id="PF02627">
    <property type="entry name" value="CMD"/>
    <property type="match status" value="1"/>
</dbReference>
<dbReference type="HAMAP" id="MF_01676">
    <property type="entry name" value="AhpD"/>
    <property type="match status" value="1"/>
</dbReference>
<proteinExistence type="inferred from homology"/>
<dbReference type="GO" id="GO:0006979">
    <property type="term" value="P:response to oxidative stress"/>
    <property type="evidence" value="ECO:0007669"/>
    <property type="project" value="InterPro"/>
</dbReference>
<sequence length="177" mass="19598">MLMDELKDHIPDFARDVRTNLAAMLADKTLPPKCKCGLLLAVAIATRNHKVISAMESEARSVMTPDAIAAVKSAAFLISMNNVYNRFVQLASNPEYRKMPARLRQDLIDSSNVDRGDLELWSLAISAINGCDALIDEHETALQQEWYSPTEIQTAVRFAAIMQSVAISIETSGDVRF</sequence>
<accession>A0A4Q0RYH2</accession>
<comment type="caution">
    <text evidence="1">Lacks conserved residue(s) required for the propagation of feature annotation.</text>
</comment>
<organism evidence="3 4">
    <name type="scientific">Bradyrhizobium zhanjiangense</name>
    <dbReference type="NCBI Taxonomy" id="1325107"/>
    <lineage>
        <taxon>Bacteria</taxon>
        <taxon>Pseudomonadati</taxon>
        <taxon>Pseudomonadota</taxon>
        <taxon>Alphaproteobacteria</taxon>
        <taxon>Hyphomicrobiales</taxon>
        <taxon>Nitrobacteraceae</taxon>
        <taxon>Bradyrhizobium</taxon>
    </lineage>
</organism>
<dbReference type="PANTHER" id="PTHR33930">
    <property type="entry name" value="ALKYL HYDROPEROXIDE REDUCTASE AHPD"/>
    <property type="match status" value="1"/>
</dbReference>
<name>A0A4Q0RYH2_9BRAD</name>
<dbReference type="Gene3D" id="1.20.1290.10">
    <property type="entry name" value="AhpD-like"/>
    <property type="match status" value="1"/>
</dbReference>
<dbReference type="PANTHER" id="PTHR33930:SF7">
    <property type="entry name" value="ALKYL HYDROPEROXIDE REDUCTASE AHPD"/>
    <property type="match status" value="1"/>
</dbReference>
<reference evidence="3 4" key="1">
    <citation type="submission" date="2015-04" db="EMBL/GenBank/DDBJ databases">
        <title>Comparative genomics of rhizobia nodulating Arachis hypogaea in China.</title>
        <authorList>
            <person name="Li Y."/>
        </authorList>
    </citation>
    <scope>NUCLEOTIDE SEQUENCE [LARGE SCALE GENOMIC DNA]</scope>
    <source>
        <strain evidence="3 4">CCBAU 51787</strain>
    </source>
</reference>
<dbReference type="SUPFAM" id="SSF69118">
    <property type="entry name" value="AhpD-like"/>
    <property type="match status" value="1"/>
</dbReference>
<dbReference type="Proteomes" id="UP000290565">
    <property type="component" value="Unassembled WGS sequence"/>
</dbReference>
<feature type="active site" description="Proton donor" evidence="1">
    <location>
        <position position="131"/>
    </location>
</feature>
<gene>
    <name evidence="1" type="primary">ahpD</name>
    <name evidence="3" type="ORF">XH94_36705</name>
</gene>
<comment type="similarity">
    <text evidence="1">Belongs to the AhpD family.</text>
</comment>
<keyword evidence="1" id="KW-0560">Oxidoreductase</keyword>
<keyword evidence="1" id="KW-0676">Redox-active center</keyword>
<evidence type="ECO:0000313" key="3">
    <source>
        <dbReference type="EMBL" id="RXH23647.1"/>
    </source>
</evidence>
<dbReference type="InterPro" id="IPR029032">
    <property type="entry name" value="AhpD-like"/>
</dbReference>
<feature type="domain" description="Carboxymuconolactone decarboxylase-like" evidence="2">
    <location>
        <begin position="94"/>
        <end position="163"/>
    </location>
</feature>
<dbReference type="EMBL" id="LBJM01000200">
    <property type="protein sequence ID" value="RXH23647.1"/>
    <property type="molecule type" value="Genomic_DNA"/>
</dbReference>
<dbReference type="InterPro" id="IPR004674">
    <property type="entry name" value="AhpD"/>
</dbReference>
<dbReference type="RefSeq" id="WP_128947489.1">
    <property type="nucleotide sequence ID" value="NZ_LBJM01000200.1"/>
</dbReference>
<comment type="function">
    <text evidence="1">Antioxidant protein with alkyl hydroperoxidase activity. Required for the reduction of the AhpC active site cysteine residues and for the regeneration of the AhpC enzyme activity.</text>
</comment>